<evidence type="ECO:0000256" key="6">
    <source>
        <dbReference type="ARBA" id="ARBA00022777"/>
    </source>
</evidence>
<evidence type="ECO:0000259" key="11">
    <source>
        <dbReference type="PROSITE" id="PS50109"/>
    </source>
</evidence>
<evidence type="ECO:0000256" key="4">
    <source>
        <dbReference type="ARBA" id="ARBA00022679"/>
    </source>
</evidence>
<dbReference type="SMART" id="SM00388">
    <property type="entry name" value="HisKA"/>
    <property type="match status" value="1"/>
</dbReference>
<dbReference type="Pfam" id="PF00072">
    <property type="entry name" value="Response_reg"/>
    <property type="match status" value="1"/>
</dbReference>
<evidence type="ECO:0000256" key="2">
    <source>
        <dbReference type="ARBA" id="ARBA00012438"/>
    </source>
</evidence>
<dbReference type="PROSITE" id="PS50109">
    <property type="entry name" value="HIS_KIN"/>
    <property type="match status" value="1"/>
</dbReference>
<proteinExistence type="predicted"/>
<dbReference type="GO" id="GO:0000155">
    <property type="term" value="F:phosphorelay sensor kinase activity"/>
    <property type="evidence" value="ECO:0007669"/>
    <property type="project" value="InterPro"/>
</dbReference>
<dbReference type="SMART" id="SM00448">
    <property type="entry name" value="REC"/>
    <property type="match status" value="1"/>
</dbReference>
<dbReference type="HOGENOM" id="CLU_396811_0_0_0"/>
<evidence type="ECO:0000259" key="12">
    <source>
        <dbReference type="PROSITE" id="PS50110"/>
    </source>
</evidence>
<protein>
    <recommendedName>
        <fullName evidence="2">histidine kinase</fullName>
        <ecNumber evidence="2">2.7.13.3</ecNumber>
    </recommendedName>
</protein>
<dbReference type="CDD" id="cd00156">
    <property type="entry name" value="REC"/>
    <property type="match status" value="1"/>
</dbReference>
<feature type="modified residue" description="4-aspartylphosphate" evidence="9">
    <location>
        <position position="632"/>
    </location>
</feature>
<dbReference type="InterPro" id="IPR001789">
    <property type="entry name" value="Sig_transdc_resp-reg_receiver"/>
</dbReference>
<reference evidence="13 14" key="1">
    <citation type="journal article" date="2012" name="J. Bacteriol.">
        <title>Complete Genome Sequence of the Thermophilic, Piezophilic, Heterotrophic Bacterium Marinitoga piezophila KA3.</title>
        <authorList>
            <person name="Lucas S."/>
            <person name="Han J."/>
            <person name="Lapidus A."/>
            <person name="Cheng J.F."/>
            <person name="Goodwin L.A."/>
            <person name="Pitluck S."/>
            <person name="Peters L."/>
            <person name="Mikhailova N."/>
            <person name="Teshima H."/>
            <person name="Detter J.C."/>
            <person name="Han C."/>
            <person name="Tapia R."/>
            <person name="Land M."/>
            <person name="Hauser L."/>
            <person name="Kyrpides N.C."/>
            <person name="Ivanova N."/>
            <person name="Pagani I."/>
            <person name="Vannier P."/>
            <person name="Oger P."/>
            <person name="Bartlett D.H."/>
            <person name="Noll K.M."/>
            <person name="Woyke T."/>
            <person name="Jebbar M."/>
        </authorList>
    </citation>
    <scope>NUCLEOTIDE SEQUENCE [LARGE SCALE GENOMIC DNA]</scope>
    <source>
        <strain evidence="14">DSM 14283 / JCM 11233 / KA3</strain>
    </source>
</reference>
<keyword evidence="7" id="KW-0067">ATP-binding</keyword>
<keyword evidence="8" id="KW-0902">Two-component regulatory system</keyword>
<dbReference type="Pfam" id="PF02518">
    <property type="entry name" value="HATPase_c"/>
    <property type="match status" value="1"/>
</dbReference>
<sequence>MLNKKRNFIEYFNYIIIFTFIIFAIISIIIIKTTTSALKENELEKQEKLMDLTEYNVKTLIDQWMNVIKVDLYTTPDYINIKLFHLEYIKGAYSFDEHYKIKNILKQGSEHLKKDFSVKYYKNTCQNMVVGEYRVLPFVFSPLSSSPEISAIVKYDNNLYYIFIFDNEFIKSEILKFVPEKTYIIFTMNKNVVFLNNSPYEIRIINNKEELKQFFGANAVISSKKLDFFSGNIYFITPFEKFSNSLFYLKLSFLIILLMLIIIFIIIHTLERSFIHEMKQITQWGRNWNPGDIILQKETHFNENHLINNAFIALMNNVNTTLKQLKETQFELMQSQKMETMGLMAGGFAHDFNNILTVLKTEVELMKYTDDPEEINESLENIEESIKRASNIIKQMLVFSKKGDVNFETFNFNEFINNTYKLLRKGIPLNIKLSINNNIDNNVKIFGDQNQLTQVLLNLITNARDAVKNVEKPEIIINISTEIIENNNFIKLQIIDNGTGIPEENIKKIFDPFYTTKGKKGTGLGLAIVNKIISDHNGKIEVSSSPNKGSIFSIYLPTTTDKIIFNEMDIIYETTNLKGKNILIVDDEIGIRKNLKKQFEKMGATVYTAHCVKNGIELYEKFKDIIDIVITDYMMPEETGDKLVEYIRRYNPDVKIVVITGYLSDEVREKLEKFNVLILNKPFEFAELITAITR</sequence>
<dbReference type="InterPro" id="IPR036097">
    <property type="entry name" value="HisK_dim/P_sf"/>
</dbReference>
<organism evidence="13 14">
    <name type="scientific">Marinitoga piezophila (strain DSM 14283 / JCM 11233 / KA3)</name>
    <dbReference type="NCBI Taxonomy" id="443254"/>
    <lineage>
        <taxon>Bacteria</taxon>
        <taxon>Thermotogati</taxon>
        <taxon>Thermotogota</taxon>
        <taxon>Thermotogae</taxon>
        <taxon>Petrotogales</taxon>
        <taxon>Petrotogaceae</taxon>
        <taxon>Marinitoga</taxon>
    </lineage>
</organism>
<dbReference type="AlphaFoldDB" id="H2J3S9"/>
<keyword evidence="6 13" id="KW-0418">Kinase</keyword>
<dbReference type="InterPro" id="IPR005467">
    <property type="entry name" value="His_kinase_dom"/>
</dbReference>
<reference evidence="14" key="2">
    <citation type="submission" date="2012-01" db="EMBL/GenBank/DDBJ databases">
        <title>Complete sequence of chromosome of Marinitoga piezophila KA3.</title>
        <authorList>
            <person name="Lucas S."/>
            <person name="Han J."/>
            <person name="Lapidus A."/>
            <person name="Cheng J.-F."/>
            <person name="Goodwin L."/>
            <person name="Pitluck S."/>
            <person name="Peters L."/>
            <person name="Mikhailova N."/>
            <person name="Teshima H."/>
            <person name="Detter J.C."/>
            <person name="Han C."/>
            <person name="Tapia R."/>
            <person name="Land M."/>
            <person name="Hauser L."/>
            <person name="Kyrpides N."/>
            <person name="Ivanova N."/>
            <person name="Pagani I."/>
            <person name="Jebbar M."/>
            <person name="Vannier P."/>
            <person name="Oger P."/>
            <person name="Cario A."/>
            <person name="Bartlett D."/>
            <person name="Noll K.M."/>
            <person name="Woyke T."/>
        </authorList>
    </citation>
    <scope>NUCLEOTIDE SEQUENCE [LARGE SCALE GENOMIC DNA]</scope>
    <source>
        <strain evidence="14">DSM 14283 / JCM 11233 / KA3</strain>
    </source>
</reference>
<dbReference type="eggNOG" id="COG4191">
    <property type="taxonomic scope" value="Bacteria"/>
</dbReference>
<dbReference type="eggNOG" id="COG2204">
    <property type="taxonomic scope" value="Bacteria"/>
</dbReference>
<gene>
    <name evidence="13" type="ordered locus">Marpi_1426</name>
</gene>
<dbReference type="Pfam" id="PF00512">
    <property type="entry name" value="HisKA"/>
    <property type="match status" value="1"/>
</dbReference>
<dbReference type="InterPro" id="IPR004358">
    <property type="entry name" value="Sig_transdc_His_kin-like_C"/>
</dbReference>
<dbReference type="KEGG" id="mpz:Marpi_1426"/>
<dbReference type="SUPFAM" id="SSF47384">
    <property type="entry name" value="Homodimeric domain of signal transducing histidine kinase"/>
    <property type="match status" value="1"/>
</dbReference>
<evidence type="ECO:0000313" key="13">
    <source>
        <dbReference type="EMBL" id="AEX85821.1"/>
    </source>
</evidence>
<evidence type="ECO:0000256" key="3">
    <source>
        <dbReference type="ARBA" id="ARBA00022553"/>
    </source>
</evidence>
<keyword evidence="10" id="KW-0812">Transmembrane</keyword>
<dbReference type="Gene3D" id="3.30.565.10">
    <property type="entry name" value="Histidine kinase-like ATPase, C-terminal domain"/>
    <property type="match status" value="1"/>
</dbReference>
<dbReference type="CDD" id="cd00082">
    <property type="entry name" value="HisKA"/>
    <property type="match status" value="1"/>
</dbReference>
<dbReference type="PROSITE" id="PS50110">
    <property type="entry name" value="RESPONSE_REGULATORY"/>
    <property type="match status" value="1"/>
</dbReference>
<dbReference type="Proteomes" id="UP000007161">
    <property type="component" value="Chromosome"/>
</dbReference>
<evidence type="ECO:0000256" key="7">
    <source>
        <dbReference type="ARBA" id="ARBA00022840"/>
    </source>
</evidence>
<dbReference type="PANTHER" id="PTHR43065:SF10">
    <property type="entry name" value="PEROXIDE STRESS-ACTIVATED HISTIDINE KINASE MAK3"/>
    <property type="match status" value="1"/>
</dbReference>
<name>H2J3S9_MARPK</name>
<dbReference type="SUPFAM" id="SSF55874">
    <property type="entry name" value="ATPase domain of HSP90 chaperone/DNA topoisomerase II/histidine kinase"/>
    <property type="match status" value="1"/>
</dbReference>
<evidence type="ECO:0000256" key="8">
    <source>
        <dbReference type="ARBA" id="ARBA00023012"/>
    </source>
</evidence>
<dbReference type="RefSeq" id="WP_014296892.1">
    <property type="nucleotide sequence ID" value="NC_016751.1"/>
</dbReference>
<evidence type="ECO:0000313" key="14">
    <source>
        <dbReference type="Proteomes" id="UP000007161"/>
    </source>
</evidence>
<keyword evidence="10" id="KW-0472">Membrane</keyword>
<feature type="domain" description="Histidine kinase" evidence="11">
    <location>
        <begin position="347"/>
        <end position="560"/>
    </location>
</feature>
<dbReference type="PRINTS" id="PR00344">
    <property type="entry name" value="BCTRLSENSOR"/>
</dbReference>
<dbReference type="EMBL" id="CP003257">
    <property type="protein sequence ID" value="AEX85821.1"/>
    <property type="molecule type" value="Genomic_DNA"/>
</dbReference>
<dbReference type="GO" id="GO:0005524">
    <property type="term" value="F:ATP binding"/>
    <property type="evidence" value="ECO:0007669"/>
    <property type="project" value="UniProtKB-KW"/>
</dbReference>
<feature type="transmembrane region" description="Helical" evidence="10">
    <location>
        <begin position="247"/>
        <end position="270"/>
    </location>
</feature>
<dbReference type="Gene3D" id="1.10.287.130">
    <property type="match status" value="1"/>
</dbReference>
<dbReference type="InterPro" id="IPR011006">
    <property type="entry name" value="CheY-like_superfamily"/>
</dbReference>
<evidence type="ECO:0000256" key="1">
    <source>
        <dbReference type="ARBA" id="ARBA00000085"/>
    </source>
</evidence>
<evidence type="ECO:0000256" key="9">
    <source>
        <dbReference type="PROSITE-ProRule" id="PRU00169"/>
    </source>
</evidence>
<dbReference type="PANTHER" id="PTHR43065">
    <property type="entry name" value="SENSOR HISTIDINE KINASE"/>
    <property type="match status" value="1"/>
</dbReference>
<dbReference type="STRING" id="443254.Marpi_1426"/>
<dbReference type="InterPro" id="IPR036890">
    <property type="entry name" value="HATPase_C_sf"/>
</dbReference>
<dbReference type="InterPro" id="IPR003594">
    <property type="entry name" value="HATPase_dom"/>
</dbReference>
<dbReference type="Gene3D" id="3.40.50.2300">
    <property type="match status" value="1"/>
</dbReference>
<dbReference type="InterPro" id="IPR003661">
    <property type="entry name" value="HisK_dim/P_dom"/>
</dbReference>
<keyword evidence="3 9" id="KW-0597">Phosphoprotein</keyword>
<dbReference type="EC" id="2.7.13.3" evidence="2"/>
<evidence type="ECO:0000256" key="10">
    <source>
        <dbReference type="SAM" id="Phobius"/>
    </source>
</evidence>
<keyword evidence="10" id="KW-1133">Transmembrane helix</keyword>
<comment type="catalytic activity">
    <reaction evidence="1">
        <text>ATP + protein L-histidine = ADP + protein N-phospho-L-histidine.</text>
        <dbReference type="EC" id="2.7.13.3"/>
    </reaction>
</comment>
<keyword evidence="4" id="KW-0808">Transferase</keyword>
<keyword evidence="14" id="KW-1185">Reference proteome</keyword>
<feature type="transmembrane region" description="Helical" evidence="10">
    <location>
        <begin position="12"/>
        <end position="31"/>
    </location>
</feature>
<feature type="domain" description="Response regulatory" evidence="12">
    <location>
        <begin position="581"/>
        <end position="694"/>
    </location>
</feature>
<dbReference type="SUPFAM" id="SSF52172">
    <property type="entry name" value="CheY-like"/>
    <property type="match status" value="1"/>
</dbReference>
<dbReference type="SMART" id="SM00387">
    <property type="entry name" value="HATPase_c"/>
    <property type="match status" value="1"/>
</dbReference>
<keyword evidence="5" id="KW-0547">Nucleotide-binding</keyword>
<evidence type="ECO:0000256" key="5">
    <source>
        <dbReference type="ARBA" id="ARBA00022741"/>
    </source>
</evidence>
<accession>H2J3S9</accession>